<dbReference type="InParanoid" id="A0A0C2TNG3"/>
<dbReference type="HOGENOM" id="CLU_027213_0_0_1"/>
<reference evidence="3 4" key="1">
    <citation type="submission" date="2014-04" db="EMBL/GenBank/DDBJ databases">
        <title>Evolutionary Origins and Diversification of the Mycorrhizal Mutualists.</title>
        <authorList>
            <consortium name="DOE Joint Genome Institute"/>
            <consortium name="Mycorrhizal Genomics Consortium"/>
            <person name="Kohler A."/>
            <person name="Kuo A."/>
            <person name="Nagy L.G."/>
            <person name="Floudas D."/>
            <person name="Copeland A."/>
            <person name="Barry K.W."/>
            <person name="Cichocki N."/>
            <person name="Veneault-Fourrey C."/>
            <person name="LaButti K."/>
            <person name="Lindquist E.A."/>
            <person name="Lipzen A."/>
            <person name="Lundell T."/>
            <person name="Morin E."/>
            <person name="Murat C."/>
            <person name="Riley R."/>
            <person name="Ohm R."/>
            <person name="Sun H."/>
            <person name="Tunlid A."/>
            <person name="Henrissat B."/>
            <person name="Grigoriev I.V."/>
            <person name="Hibbett D.S."/>
            <person name="Martin F."/>
        </authorList>
    </citation>
    <scope>NUCLEOTIDE SEQUENCE [LARGE SCALE GENOMIC DNA]</scope>
    <source>
        <strain evidence="3 4">Koide BX008</strain>
    </source>
</reference>
<name>A0A0C2TNG3_AMAMK</name>
<evidence type="ECO:0000313" key="3">
    <source>
        <dbReference type="EMBL" id="KIL68719.1"/>
    </source>
</evidence>
<protein>
    <submittedName>
        <fullName evidence="3">Uncharacterized protein</fullName>
    </submittedName>
</protein>
<dbReference type="Proteomes" id="UP000054549">
    <property type="component" value="Unassembled WGS sequence"/>
</dbReference>
<accession>A0A0C2TNG3</accession>
<keyword evidence="4" id="KW-1185">Reference proteome</keyword>
<feature type="transmembrane region" description="Helical" evidence="2">
    <location>
        <begin position="280"/>
        <end position="302"/>
    </location>
</feature>
<gene>
    <name evidence="3" type="ORF">M378DRAFT_70798</name>
</gene>
<feature type="transmembrane region" description="Helical" evidence="2">
    <location>
        <begin position="148"/>
        <end position="166"/>
    </location>
</feature>
<keyword evidence="2" id="KW-0812">Transmembrane</keyword>
<feature type="transmembrane region" description="Helical" evidence="2">
    <location>
        <begin position="50"/>
        <end position="72"/>
    </location>
</feature>
<evidence type="ECO:0000256" key="2">
    <source>
        <dbReference type="SAM" id="Phobius"/>
    </source>
</evidence>
<dbReference type="OrthoDB" id="2384193at2759"/>
<sequence>MCHTSPASFLVWSTFATGLLGFLLYHLWAFDRFQCVKWNNGPYSGAFKRIMTYSYLLSVPLSWIFTIGFAIIKYNNGFIVIPGLGVFPKPYTAWDPVSKAAVFPLMFLFAFGWALEVVTHLEELCFWYFLLNVGNTTRDWFRTWHFRFWVLGSTSAVISLPLLAIFTRADPLKSEAYIFTTGSLGSLTITICFLPILWMFPTFLDSLREQGVDMATVARLTKFNEINVSDRYTDCVARTESQKRARVFLRFLFTVPLLTLGIDGLRPVPVINENMAISDILVTIAGFGCSLSSAMTLVIFFPRSIEKEISERDAVSGRKFPPSRNATQNETHEWDQGPISDDSYVEPVYAHDGGSSYPFTTPPMKANFDNDTYQIPEDIEKLYYSRHPTAHELPPLRPNRKKGAEVGSGDVNTSPRNDASRNTSRSQSRTRYSVNPMIQNWRSPLGELAYLMFDVGSSYSSTI</sequence>
<keyword evidence="2" id="KW-0472">Membrane</keyword>
<feature type="region of interest" description="Disordered" evidence="1">
    <location>
        <begin position="389"/>
        <end position="431"/>
    </location>
</feature>
<dbReference type="EMBL" id="KN818227">
    <property type="protein sequence ID" value="KIL68719.1"/>
    <property type="molecule type" value="Genomic_DNA"/>
</dbReference>
<keyword evidence="2" id="KW-1133">Transmembrane helix</keyword>
<feature type="transmembrane region" description="Helical" evidence="2">
    <location>
        <begin position="6"/>
        <end position="29"/>
    </location>
</feature>
<dbReference type="AlphaFoldDB" id="A0A0C2TNG3"/>
<feature type="region of interest" description="Disordered" evidence="1">
    <location>
        <begin position="312"/>
        <end position="340"/>
    </location>
</feature>
<organism evidence="3 4">
    <name type="scientific">Amanita muscaria (strain Koide BX008)</name>
    <dbReference type="NCBI Taxonomy" id="946122"/>
    <lineage>
        <taxon>Eukaryota</taxon>
        <taxon>Fungi</taxon>
        <taxon>Dikarya</taxon>
        <taxon>Basidiomycota</taxon>
        <taxon>Agaricomycotina</taxon>
        <taxon>Agaricomycetes</taxon>
        <taxon>Agaricomycetidae</taxon>
        <taxon>Agaricales</taxon>
        <taxon>Pluteineae</taxon>
        <taxon>Amanitaceae</taxon>
        <taxon>Amanita</taxon>
    </lineage>
</organism>
<proteinExistence type="predicted"/>
<feature type="transmembrane region" description="Helical" evidence="2">
    <location>
        <begin position="247"/>
        <end position="268"/>
    </location>
</feature>
<evidence type="ECO:0000313" key="4">
    <source>
        <dbReference type="Proteomes" id="UP000054549"/>
    </source>
</evidence>
<feature type="transmembrane region" description="Helical" evidence="2">
    <location>
        <begin position="178"/>
        <end position="200"/>
    </location>
</feature>
<dbReference type="STRING" id="946122.A0A0C2TNG3"/>
<evidence type="ECO:0000256" key="1">
    <source>
        <dbReference type="SAM" id="MobiDB-lite"/>
    </source>
</evidence>
<feature type="compositionally biased region" description="Low complexity" evidence="1">
    <location>
        <begin position="420"/>
        <end position="431"/>
    </location>
</feature>